<dbReference type="CDD" id="cd06421">
    <property type="entry name" value="CESA_CelA_like"/>
    <property type="match status" value="1"/>
</dbReference>
<evidence type="ECO:0000256" key="6">
    <source>
        <dbReference type="ARBA" id="ARBA00022989"/>
    </source>
</evidence>
<keyword evidence="8 9" id="KW-0326">Glycosidase</keyword>
<feature type="domain" description="GH26" evidence="11">
    <location>
        <begin position="508"/>
        <end position="839"/>
    </location>
</feature>
<dbReference type="Proteomes" id="UP000184212">
    <property type="component" value="Unassembled WGS sequence"/>
</dbReference>
<dbReference type="GO" id="GO:0016758">
    <property type="term" value="F:hexosyltransferase activity"/>
    <property type="evidence" value="ECO:0007669"/>
    <property type="project" value="TreeGrafter"/>
</dbReference>
<accession>A0A1M5VQ40</accession>
<feature type="transmembrane region" description="Helical" evidence="10">
    <location>
        <begin position="446"/>
        <end position="467"/>
    </location>
</feature>
<dbReference type="Pfam" id="PF13641">
    <property type="entry name" value="Glyco_tranf_2_3"/>
    <property type="match status" value="1"/>
</dbReference>
<keyword evidence="7 10" id="KW-0472">Membrane</keyword>
<comment type="similarity">
    <text evidence="9">Belongs to the glycosyl hydrolase 26 family.</text>
</comment>
<dbReference type="EMBL" id="FQWQ01000004">
    <property type="protein sequence ID" value="SHH77043.1"/>
    <property type="molecule type" value="Genomic_DNA"/>
</dbReference>
<evidence type="ECO:0000256" key="10">
    <source>
        <dbReference type="SAM" id="Phobius"/>
    </source>
</evidence>
<evidence type="ECO:0000256" key="3">
    <source>
        <dbReference type="ARBA" id="ARBA00022679"/>
    </source>
</evidence>
<evidence type="ECO:0000313" key="12">
    <source>
        <dbReference type="EMBL" id="SHH77043.1"/>
    </source>
</evidence>
<dbReference type="InterPro" id="IPR029044">
    <property type="entry name" value="Nucleotide-diphossugar_trans"/>
</dbReference>
<proteinExistence type="inferred from homology"/>
<name>A0A1M5VQ40_9BACT</name>
<evidence type="ECO:0000256" key="1">
    <source>
        <dbReference type="ARBA" id="ARBA00004141"/>
    </source>
</evidence>
<keyword evidence="4 10" id="KW-0812">Transmembrane</keyword>
<dbReference type="SUPFAM" id="SSF51445">
    <property type="entry name" value="(Trans)glycosidases"/>
    <property type="match status" value="2"/>
</dbReference>
<dbReference type="Pfam" id="PF02156">
    <property type="entry name" value="Glyco_hydro_26"/>
    <property type="match status" value="1"/>
</dbReference>
<feature type="transmembrane region" description="Helical" evidence="10">
    <location>
        <begin position="21"/>
        <end position="43"/>
    </location>
</feature>
<sequence>MIVMGVLSMLFFVYNLLRPEYVGHVVFYWLLILAIAFGCLKVLHEWYHYFFIRVPEKPDTQQNFTVDILTTFCPGEPYEMIEETLRAIQAIRYSHTTYLGDEGNDPYIRELCASLGVIHVTRATRENAKAGNINNILKQATGDLCVVLDPDHVPVPEFLDSVVPYFSDGQIGYVQVVQAYSNRDESLVAKGAAQQTFQFYGPMMMTMNQYGTVMAIGANCTFRRSALDSIGGHAAGLAEDMHTAMQLHAKGWRSVYVPEVLTRGLVPATLSAYYKQQLKWARGTLELLFVTYPRLFGKFTWRQRLHYGTLPFHYFSGVIFLINFVVPVVSLVLGIIPLKVDLVTFAMMGFPFTVSVMMIRQYVQRWVMEEEERGFHVVGGILLIGTWWVHLVGLVYTIVRKKVPYIPTPKESTTRDSWSICIPNMVVGLLSLFAIVYGLYNDWNPYSIFMAGVTSLNVLFMAFTVAASRQRPVAHRRPSSGVVRIMAGYFHAGKRLFWLLRHELYFFMRAVALPAILLAVALTGYVVYRGQQMPNVSFVYAAPAKVFYNGIFQPAKDDGLTSLKDVAAFEKFASVHFDLLSFYIPWGVDSSSFPDAVAMQAVYDRQSIPYITWEPWVSHFPVSENHNELRMEQKAFANISMGLFDDYVLKFASQLKSFHQPVFLRFAHEFDNPAYPWSATGQNTAAEFRQAWIHVFNLFQSAGATNVIWVWSPWKAENAMAFFPGAAYVDWLSITGLDYSLPGKSPVPFASLYASFHALELFRSGVPVMVSEMGTLNGPEQKKWFADARMSIDTAFNEIKGCVLFNSAFDDNVVPGVTADLKKLDWTVHHALAKTPTAANQRDVNRILRMQWEPKQTRQPDRSFLGALRGVNFSKGKNWFKNFHALTRNELNADMERMRSLGITTIKRFGPGVYDKNILHMAAETGMKVHYNFWIDDRLNILADTAKLDALKTEIIETVDRYKNDPAIIAWNLDNLLWKRLKERYPKPELFFHQARYMHWLNDVVQSILKVDPHHPVTLDLPFSETIKHDLMLLQANVNGVDAFGVTLGEEDDQIDILKGVEGPLFLSAAPVSVLRQLENRFDGGYVTEWQDLQERNIVTLNGLEDHWGRPKPEYFQLGRLWAHATDGYAPDTFQIRILRPSIATIPTHQLTYYAIIKEGETWKTADALGTPLNFEWYLIKTDEFGNNAYLRKLGTGASITLEIPEDPLTFRLYLIGEKDGNIHTAITPLNTPLISRSKKMPL</sequence>
<evidence type="ECO:0000313" key="13">
    <source>
        <dbReference type="Proteomes" id="UP000184212"/>
    </source>
</evidence>
<dbReference type="GO" id="GO:0005886">
    <property type="term" value="C:plasma membrane"/>
    <property type="evidence" value="ECO:0007669"/>
    <property type="project" value="TreeGrafter"/>
</dbReference>
<dbReference type="InterPro" id="IPR022790">
    <property type="entry name" value="GH26_dom"/>
</dbReference>
<feature type="active site" description="Nucleophile" evidence="9">
    <location>
        <position position="772"/>
    </location>
</feature>
<dbReference type="InterPro" id="IPR050321">
    <property type="entry name" value="Glycosyltr_2/OpgH_subfam"/>
</dbReference>
<dbReference type="AlphaFoldDB" id="A0A1M5VQ40"/>
<evidence type="ECO:0000259" key="11">
    <source>
        <dbReference type="PROSITE" id="PS51764"/>
    </source>
</evidence>
<feature type="transmembrane region" description="Helical" evidence="10">
    <location>
        <begin position="375"/>
        <end position="399"/>
    </location>
</feature>
<feature type="transmembrane region" description="Helical" evidence="10">
    <location>
        <begin position="420"/>
        <end position="440"/>
    </location>
</feature>
<keyword evidence="3 12" id="KW-0808">Transferase</keyword>
<keyword evidence="6 10" id="KW-1133">Transmembrane helix</keyword>
<dbReference type="STRING" id="947013.SAMN04488109_5276"/>
<feature type="transmembrane region" description="Helical" evidence="10">
    <location>
        <begin position="342"/>
        <end position="363"/>
    </location>
</feature>
<gene>
    <name evidence="12" type="ORF">SAMN04488109_5276</name>
</gene>
<dbReference type="GO" id="GO:0004553">
    <property type="term" value="F:hydrolase activity, hydrolyzing O-glycosyl compounds"/>
    <property type="evidence" value="ECO:0007669"/>
    <property type="project" value="InterPro"/>
</dbReference>
<evidence type="ECO:0000256" key="7">
    <source>
        <dbReference type="ARBA" id="ARBA00023136"/>
    </source>
</evidence>
<dbReference type="SUPFAM" id="SSF53448">
    <property type="entry name" value="Nucleotide-diphospho-sugar transferases"/>
    <property type="match status" value="1"/>
</dbReference>
<feature type="active site" description="Proton donor" evidence="9">
    <location>
        <position position="669"/>
    </location>
</feature>
<evidence type="ECO:0000256" key="8">
    <source>
        <dbReference type="ARBA" id="ARBA00023295"/>
    </source>
</evidence>
<organism evidence="12 13">
    <name type="scientific">Chryseolinea serpens</name>
    <dbReference type="NCBI Taxonomy" id="947013"/>
    <lineage>
        <taxon>Bacteria</taxon>
        <taxon>Pseudomonadati</taxon>
        <taxon>Bacteroidota</taxon>
        <taxon>Cytophagia</taxon>
        <taxon>Cytophagales</taxon>
        <taxon>Fulvivirgaceae</taxon>
        <taxon>Chryseolinea</taxon>
    </lineage>
</organism>
<evidence type="ECO:0000256" key="2">
    <source>
        <dbReference type="ARBA" id="ARBA00022676"/>
    </source>
</evidence>
<keyword evidence="13" id="KW-1185">Reference proteome</keyword>
<keyword evidence="5 9" id="KW-0378">Hydrolase</keyword>
<keyword evidence="2" id="KW-0328">Glycosyltransferase</keyword>
<dbReference type="PROSITE" id="PS51764">
    <property type="entry name" value="GH26"/>
    <property type="match status" value="1"/>
</dbReference>
<dbReference type="Gene3D" id="3.90.550.10">
    <property type="entry name" value="Spore Coat Polysaccharide Biosynthesis Protein SpsA, Chain A"/>
    <property type="match status" value="1"/>
</dbReference>
<reference evidence="12 13" key="1">
    <citation type="submission" date="2016-11" db="EMBL/GenBank/DDBJ databases">
        <authorList>
            <person name="Jaros S."/>
            <person name="Januszkiewicz K."/>
            <person name="Wedrychowicz H."/>
        </authorList>
    </citation>
    <scope>NUCLEOTIDE SEQUENCE [LARGE SCALE GENOMIC DNA]</scope>
    <source>
        <strain evidence="12 13">DSM 24574</strain>
    </source>
</reference>
<feature type="transmembrane region" description="Helical" evidence="10">
    <location>
        <begin position="504"/>
        <end position="528"/>
    </location>
</feature>
<dbReference type="PANTHER" id="PTHR43867">
    <property type="entry name" value="CELLULOSE SYNTHASE CATALYTIC SUBUNIT A [UDP-FORMING]"/>
    <property type="match status" value="1"/>
</dbReference>
<dbReference type="PANTHER" id="PTHR43867:SF2">
    <property type="entry name" value="CELLULOSE SYNTHASE CATALYTIC SUBUNIT A [UDP-FORMING]"/>
    <property type="match status" value="1"/>
</dbReference>
<protein>
    <submittedName>
        <fullName evidence="12">Glycosyltransferase, catalytic subunit of cellulose synthase and poly-beta-1,6-N-acetylglucosamine synthase</fullName>
    </submittedName>
</protein>
<evidence type="ECO:0000256" key="9">
    <source>
        <dbReference type="PROSITE-ProRule" id="PRU01100"/>
    </source>
</evidence>
<evidence type="ECO:0000256" key="5">
    <source>
        <dbReference type="ARBA" id="ARBA00022801"/>
    </source>
</evidence>
<feature type="transmembrane region" description="Helical" evidence="10">
    <location>
        <begin position="313"/>
        <end position="335"/>
    </location>
</feature>
<dbReference type="Gene3D" id="3.20.20.80">
    <property type="entry name" value="Glycosidases"/>
    <property type="match status" value="2"/>
</dbReference>
<comment type="subcellular location">
    <subcellularLocation>
        <location evidence="1">Membrane</location>
        <topology evidence="1">Multi-pass membrane protein</topology>
    </subcellularLocation>
</comment>
<evidence type="ECO:0000256" key="4">
    <source>
        <dbReference type="ARBA" id="ARBA00022692"/>
    </source>
</evidence>
<dbReference type="InterPro" id="IPR017853">
    <property type="entry name" value="GH"/>
</dbReference>